<accession>A0A834IQM6</accession>
<gene>
    <name evidence="1" type="ORF">GWI33_001088</name>
</gene>
<evidence type="ECO:0000313" key="1">
    <source>
        <dbReference type="EMBL" id="KAF7283263.1"/>
    </source>
</evidence>
<proteinExistence type="predicted"/>
<evidence type="ECO:0000313" key="2">
    <source>
        <dbReference type="Proteomes" id="UP000625711"/>
    </source>
</evidence>
<organism evidence="1 2">
    <name type="scientific">Rhynchophorus ferrugineus</name>
    <name type="common">Red palm weevil</name>
    <name type="synonym">Curculio ferrugineus</name>
    <dbReference type="NCBI Taxonomy" id="354439"/>
    <lineage>
        <taxon>Eukaryota</taxon>
        <taxon>Metazoa</taxon>
        <taxon>Ecdysozoa</taxon>
        <taxon>Arthropoda</taxon>
        <taxon>Hexapoda</taxon>
        <taxon>Insecta</taxon>
        <taxon>Pterygota</taxon>
        <taxon>Neoptera</taxon>
        <taxon>Endopterygota</taxon>
        <taxon>Coleoptera</taxon>
        <taxon>Polyphaga</taxon>
        <taxon>Cucujiformia</taxon>
        <taxon>Curculionidae</taxon>
        <taxon>Dryophthorinae</taxon>
        <taxon>Rhynchophorus</taxon>
    </lineage>
</organism>
<protein>
    <submittedName>
        <fullName evidence="1">Uncharacterized protein</fullName>
    </submittedName>
</protein>
<dbReference type="Proteomes" id="UP000625711">
    <property type="component" value="Unassembled WGS sequence"/>
</dbReference>
<dbReference type="AlphaFoldDB" id="A0A834IQM6"/>
<dbReference type="EMBL" id="JAACXV010000125">
    <property type="protein sequence ID" value="KAF7283263.1"/>
    <property type="molecule type" value="Genomic_DNA"/>
</dbReference>
<name>A0A834IQM6_RHYFE</name>
<reference evidence="1" key="1">
    <citation type="submission" date="2020-08" db="EMBL/GenBank/DDBJ databases">
        <title>Genome sequencing and assembly of the red palm weevil Rhynchophorus ferrugineus.</title>
        <authorList>
            <person name="Dias G.B."/>
            <person name="Bergman C.M."/>
            <person name="Manee M."/>
        </authorList>
    </citation>
    <scope>NUCLEOTIDE SEQUENCE</scope>
    <source>
        <strain evidence="1">AA-2017</strain>
        <tissue evidence="1">Whole larva</tissue>
    </source>
</reference>
<comment type="caution">
    <text evidence="1">The sequence shown here is derived from an EMBL/GenBank/DDBJ whole genome shotgun (WGS) entry which is preliminary data.</text>
</comment>
<keyword evidence="2" id="KW-1185">Reference proteome</keyword>
<sequence>MWVSSNDLHPTTSTEIWHAYLLCLSCPLLIYRKEKQQIEGVMACIRANAYPTLFLSENHPPFEDVSANNKNINSINLPSCSYAVNVMSPYKEIWQEDLQHQ</sequence>